<evidence type="ECO:0008006" key="4">
    <source>
        <dbReference type="Google" id="ProtNLM"/>
    </source>
</evidence>
<dbReference type="AlphaFoldDB" id="A0AAD7JAP5"/>
<keyword evidence="1" id="KW-0732">Signal</keyword>
<feature type="chain" id="PRO_5041962757" description="FAS1 domain-containing protein" evidence="1">
    <location>
        <begin position="20"/>
        <end position="141"/>
    </location>
</feature>
<organism evidence="2 3">
    <name type="scientific">Mycena metata</name>
    <dbReference type="NCBI Taxonomy" id="1033252"/>
    <lineage>
        <taxon>Eukaryota</taxon>
        <taxon>Fungi</taxon>
        <taxon>Dikarya</taxon>
        <taxon>Basidiomycota</taxon>
        <taxon>Agaricomycotina</taxon>
        <taxon>Agaricomycetes</taxon>
        <taxon>Agaricomycetidae</taxon>
        <taxon>Agaricales</taxon>
        <taxon>Marasmiineae</taxon>
        <taxon>Mycenaceae</taxon>
        <taxon>Mycena</taxon>
    </lineage>
</organism>
<feature type="signal peptide" evidence="1">
    <location>
        <begin position="1"/>
        <end position="19"/>
    </location>
</feature>
<evidence type="ECO:0000313" key="2">
    <source>
        <dbReference type="EMBL" id="KAJ7758294.1"/>
    </source>
</evidence>
<gene>
    <name evidence="2" type="ORF">B0H16DRAFT_1457345</name>
</gene>
<evidence type="ECO:0000256" key="1">
    <source>
        <dbReference type="SAM" id="SignalP"/>
    </source>
</evidence>
<proteinExistence type="predicted"/>
<name>A0AAD7JAP5_9AGAR</name>
<keyword evidence="3" id="KW-1185">Reference proteome</keyword>
<sequence>MHTLLPWMLSTTLVGGTLGLFQPQALTGDKAYELMRSGGEYTISKLNALNAVLNEIGDNSTLIDLLSPVPYEERFGQLALENIEAYNASASNVIASFVHKKPYIQKCLLIHFVRDSFLWPDESVRRDSRAHGSWKQIYAER</sequence>
<dbReference type="Proteomes" id="UP001215598">
    <property type="component" value="Unassembled WGS sequence"/>
</dbReference>
<evidence type="ECO:0000313" key="3">
    <source>
        <dbReference type="Proteomes" id="UP001215598"/>
    </source>
</evidence>
<dbReference type="EMBL" id="JARKIB010000042">
    <property type="protein sequence ID" value="KAJ7758294.1"/>
    <property type="molecule type" value="Genomic_DNA"/>
</dbReference>
<protein>
    <recommendedName>
        <fullName evidence="4">FAS1 domain-containing protein</fullName>
    </recommendedName>
</protein>
<comment type="caution">
    <text evidence="2">The sequence shown here is derived from an EMBL/GenBank/DDBJ whole genome shotgun (WGS) entry which is preliminary data.</text>
</comment>
<accession>A0AAD7JAP5</accession>
<reference evidence="2" key="1">
    <citation type="submission" date="2023-03" db="EMBL/GenBank/DDBJ databases">
        <title>Massive genome expansion in bonnet fungi (Mycena s.s.) driven by repeated elements and novel gene families across ecological guilds.</title>
        <authorList>
            <consortium name="Lawrence Berkeley National Laboratory"/>
            <person name="Harder C.B."/>
            <person name="Miyauchi S."/>
            <person name="Viragh M."/>
            <person name="Kuo A."/>
            <person name="Thoen E."/>
            <person name="Andreopoulos B."/>
            <person name="Lu D."/>
            <person name="Skrede I."/>
            <person name="Drula E."/>
            <person name="Henrissat B."/>
            <person name="Morin E."/>
            <person name="Kohler A."/>
            <person name="Barry K."/>
            <person name="LaButti K."/>
            <person name="Morin E."/>
            <person name="Salamov A."/>
            <person name="Lipzen A."/>
            <person name="Mereny Z."/>
            <person name="Hegedus B."/>
            <person name="Baldrian P."/>
            <person name="Stursova M."/>
            <person name="Weitz H."/>
            <person name="Taylor A."/>
            <person name="Grigoriev I.V."/>
            <person name="Nagy L.G."/>
            <person name="Martin F."/>
            <person name="Kauserud H."/>
        </authorList>
    </citation>
    <scope>NUCLEOTIDE SEQUENCE</scope>
    <source>
        <strain evidence="2">CBHHK182m</strain>
    </source>
</reference>